<evidence type="ECO:0000256" key="1">
    <source>
        <dbReference type="SAM" id="MobiDB-lite"/>
    </source>
</evidence>
<protein>
    <recommendedName>
        <fullName evidence="3">Lipoprotein</fullName>
    </recommendedName>
</protein>
<gene>
    <name evidence="2" type="ORF">LCGC14_2917450</name>
</gene>
<comment type="caution">
    <text evidence="2">The sequence shown here is derived from an EMBL/GenBank/DDBJ whole genome shotgun (WGS) entry which is preliminary data.</text>
</comment>
<evidence type="ECO:0008006" key="3">
    <source>
        <dbReference type="Google" id="ProtNLM"/>
    </source>
</evidence>
<dbReference type="EMBL" id="LAZR01057892">
    <property type="protein sequence ID" value="KKK71089.1"/>
    <property type="molecule type" value="Genomic_DNA"/>
</dbReference>
<proteinExistence type="predicted"/>
<accession>A0A0F8ZXA9</accession>
<reference evidence="2" key="1">
    <citation type="journal article" date="2015" name="Nature">
        <title>Complex archaea that bridge the gap between prokaryotes and eukaryotes.</title>
        <authorList>
            <person name="Spang A."/>
            <person name="Saw J.H."/>
            <person name="Jorgensen S.L."/>
            <person name="Zaremba-Niedzwiedzka K."/>
            <person name="Martijn J."/>
            <person name="Lind A.E."/>
            <person name="van Eijk R."/>
            <person name="Schleper C."/>
            <person name="Guy L."/>
            <person name="Ettema T.J."/>
        </authorList>
    </citation>
    <scope>NUCLEOTIDE SEQUENCE</scope>
</reference>
<sequence length="91" mass="9883">MRPAILIFGLLFLASCATPTSTSPIINIYKIVNNGNFTGDCMKDDKGRVSCPRIKHQGEIKTEYTTSSDIKPEVSATQSTTASPSFELKAK</sequence>
<evidence type="ECO:0000313" key="2">
    <source>
        <dbReference type="EMBL" id="KKK71089.1"/>
    </source>
</evidence>
<dbReference type="AlphaFoldDB" id="A0A0F8ZXA9"/>
<name>A0A0F8ZXA9_9ZZZZ</name>
<dbReference type="PROSITE" id="PS51257">
    <property type="entry name" value="PROKAR_LIPOPROTEIN"/>
    <property type="match status" value="1"/>
</dbReference>
<organism evidence="2">
    <name type="scientific">marine sediment metagenome</name>
    <dbReference type="NCBI Taxonomy" id="412755"/>
    <lineage>
        <taxon>unclassified sequences</taxon>
        <taxon>metagenomes</taxon>
        <taxon>ecological metagenomes</taxon>
    </lineage>
</organism>
<feature type="region of interest" description="Disordered" evidence="1">
    <location>
        <begin position="62"/>
        <end position="91"/>
    </location>
</feature>
<feature type="compositionally biased region" description="Polar residues" evidence="1">
    <location>
        <begin position="63"/>
        <end position="84"/>
    </location>
</feature>